<keyword evidence="3" id="KW-1185">Reference proteome</keyword>
<reference evidence="2" key="1">
    <citation type="submission" date="2024-05" db="EMBL/GenBank/DDBJ databases">
        <title>30 novel species of actinomycetes from the DSMZ collection.</title>
        <authorList>
            <person name="Nouioui I."/>
        </authorList>
    </citation>
    <scope>NUCLEOTIDE SEQUENCE</scope>
    <source>
        <strain evidence="2">DSM 41529</strain>
    </source>
</reference>
<accession>A0ABU2XA00</accession>
<comment type="caution">
    <text evidence="2">The sequence shown here is derived from an EMBL/GenBank/DDBJ whole genome shotgun (WGS) entry which is preliminary data.</text>
</comment>
<evidence type="ECO:0000313" key="2">
    <source>
        <dbReference type="EMBL" id="MDT0542733.1"/>
    </source>
</evidence>
<sequence length="68" mass="6885">MLDEGEDDGPAPVDAAALAARHVGSGPVRTTAQRAAADRSSAYGHVIKGETAVGARSGSRSTAAPRRR</sequence>
<protein>
    <submittedName>
        <fullName evidence="2">Uncharacterized protein</fullName>
    </submittedName>
</protein>
<dbReference type="RefSeq" id="WP_311723092.1">
    <property type="nucleotide sequence ID" value="NZ_JAVRFD010000003.1"/>
</dbReference>
<proteinExistence type="predicted"/>
<name>A0ABU2XA00_9ACTN</name>
<dbReference type="Proteomes" id="UP001180754">
    <property type="component" value="Unassembled WGS sequence"/>
</dbReference>
<evidence type="ECO:0000313" key="3">
    <source>
        <dbReference type="Proteomes" id="UP001180754"/>
    </source>
</evidence>
<organism evidence="2 3">
    <name type="scientific">Streptomyces lonegramiae</name>
    <dbReference type="NCBI Taxonomy" id="3075524"/>
    <lineage>
        <taxon>Bacteria</taxon>
        <taxon>Bacillati</taxon>
        <taxon>Actinomycetota</taxon>
        <taxon>Actinomycetes</taxon>
        <taxon>Kitasatosporales</taxon>
        <taxon>Streptomycetaceae</taxon>
        <taxon>Streptomyces</taxon>
    </lineage>
</organism>
<dbReference type="EMBL" id="JAVRFD010000003">
    <property type="protein sequence ID" value="MDT0542733.1"/>
    <property type="molecule type" value="Genomic_DNA"/>
</dbReference>
<evidence type="ECO:0000256" key="1">
    <source>
        <dbReference type="SAM" id="MobiDB-lite"/>
    </source>
</evidence>
<gene>
    <name evidence="2" type="ORF">RND15_08380</name>
</gene>
<feature type="region of interest" description="Disordered" evidence="1">
    <location>
        <begin position="20"/>
        <end position="68"/>
    </location>
</feature>